<dbReference type="Pfam" id="PF13440">
    <property type="entry name" value="Polysacc_synt_3"/>
    <property type="match status" value="1"/>
</dbReference>
<feature type="transmembrane region" description="Helical" evidence="6">
    <location>
        <begin position="123"/>
        <end position="147"/>
    </location>
</feature>
<feature type="transmembrane region" description="Helical" evidence="6">
    <location>
        <begin position="64"/>
        <end position="83"/>
    </location>
</feature>
<evidence type="ECO:0000256" key="4">
    <source>
        <dbReference type="ARBA" id="ARBA00022989"/>
    </source>
</evidence>
<organism evidence="7 8">
    <name type="scientific">Nocardioides marmoribigeumensis</name>
    <dbReference type="NCBI Taxonomy" id="433649"/>
    <lineage>
        <taxon>Bacteria</taxon>
        <taxon>Bacillati</taxon>
        <taxon>Actinomycetota</taxon>
        <taxon>Actinomycetes</taxon>
        <taxon>Propionibacteriales</taxon>
        <taxon>Nocardioidaceae</taxon>
        <taxon>Nocardioides</taxon>
    </lineage>
</organism>
<name>A0ABU2BTN3_9ACTN</name>
<keyword evidence="2" id="KW-1003">Cell membrane</keyword>
<feature type="transmembrane region" description="Helical" evidence="6">
    <location>
        <begin position="296"/>
        <end position="318"/>
    </location>
</feature>
<reference evidence="7 8" key="1">
    <citation type="submission" date="2023-07" db="EMBL/GenBank/DDBJ databases">
        <title>Sequencing the genomes of 1000 actinobacteria strains.</title>
        <authorList>
            <person name="Klenk H.-P."/>
        </authorList>
    </citation>
    <scope>NUCLEOTIDE SEQUENCE [LARGE SCALE GENOMIC DNA]</scope>
    <source>
        <strain evidence="7 8">DSM 19426</strain>
    </source>
</reference>
<comment type="subcellular location">
    <subcellularLocation>
        <location evidence="1">Cell membrane</location>
        <topology evidence="1">Multi-pass membrane protein</topology>
    </subcellularLocation>
</comment>
<feature type="transmembrane region" description="Helical" evidence="6">
    <location>
        <begin position="425"/>
        <end position="446"/>
    </location>
</feature>
<feature type="transmembrane region" description="Helical" evidence="6">
    <location>
        <begin position="95"/>
        <end position="117"/>
    </location>
</feature>
<gene>
    <name evidence="7" type="ORF">J2S63_001538</name>
</gene>
<feature type="transmembrane region" description="Helical" evidence="6">
    <location>
        <begin position="370"/>
        <end position="397"/>
    </location>
</feature>
<evidence type="ECO:0000256" key="6">
    <source>
        <dbReference type="SAM" id="Phobius"/>
    </source>
</evidence>
<evidence type="ECO:0000256" key="2">
    <source>
        <dbReference type="ARBA" id="ARBA00022475"/>
    </source>
</evidence>
<keyword evidence="3 6" id="KW-0812">Transmembrane</keyword>
<dbReference type="Proteomes" id="UP001183648">
    <property type="component" value="Unassembled WGS sequence"/>
</dbReference>
<dbReference type="PANTHER" id="PTHR30250">
    <property type="entry name" value="PST FAMILY PREDICTED COLANIC ACID TRANSPORTER"/>
    <property type="match status" value="1"/>
</dbReference>
<dbReference type="RefSeq" id="WP_310300806.1">
    <property type="nucleotide sequence ID" value="NZ_BAAAPS010000008.1"/>
</dbReference>
<keyword evidence="8" id="KW-1185">Reference proteome</keyword>
<feature type="transmembrane region" description="Helical" evidence="6">
    <location>
        <begin position="330"/>
        <end position="358"/>
    </location>
</feature>
<evidence type="ECO:0000313" key="8">
    <source>
        <dbReference type="Proteomes" id="UP001183648"/>
    </source>
</evidence>
<keyword evidence="5 6" id="KW-0472">Membrane</keyword>
<protein>
    <submittedName>
        <fullName evidence="7">PST family polysaccharide transporter</fullName>
    </submittedName>
</protein>
<evidence type="ECO:0000256" key="1">
    <source>
        <dbReference type="ARBA" id="ARBA00004651"/>
    </source>
</evidence>
<dbReference type="EMBL" id="JAVDYG010000001">
    <property type="protein sequence ID" value="MDR7361985.1"/>
    <property type="molecule type" value="Genomic_DNA"/>
</dbReference>
<keyword evidence="4 6" id="KW-1133">Transmembrane helix</keyword>
<dbReference type="PANTHER" id="PTHR30250:SF11">
    <property type="entry name" value="O-ANTIGEN TRANSPORTER-RELATED"/>
    <property type="match status" value="1"/>
</dbReference>
<comment type="caution">
    <text evidence="7">The sequence shown here is derived from an EMBL/GenBank/DDBJ whole genome shotgun (WGS) entry which is preliminary data.</text>
</comment>
<dbReference type="InterPro" id="IPR050833">
    <property type="entry name" value="Poly_Biosynth_Transport"/>
</dbReference>
<evidence type="ECO:0000256" key="3">
    <source>
        <dbReference type="ARBA" id="ARBA00022692"/>
    </source>
</evidence>
<accession>A0ABU2BTN3</accession>
<proteinExistence type="predicted"/>
<sequence length="448" mass="47035">MALKLLLGDAIRLSRVAWRHHGSSVGWSLVQSLAGRGLGLLTFLIVASHLDLTTLGWVSLTLSLIGVAQASCLQPVVITCIRSSETLSLGKVRSALFRLAVGSYLIVLSASLILVFVTKLSVLSWMLGVAGVSLVSAPLSTSLEASLKRELRIADFSRVATAAGVIGALITVGIAACGLPELSLLLQSAWTNALTALGLYLHIRRHPLRLRGGTADFPWPDYWNLARGSLTWGFSLRLDQLFIGALLGPAAVGAYSIAYRLVYAVVDVCASALGPVLLANFARLERVQVGASHSRAQGLAVLGAGTGVTTVGVVSLPLAEQLNIDHPHNVAIVVNCLIPFGIAAVLSATGIAALNAIGDSKSIRSLYVQRLLAGCLFIPCAALAAGTPGVALGVLLAETAPWWWRAQEMGRATSSPPLGFLRHDVRLLVAACVPAMLISFIALQLFSQ</sequence>
<evidence type="ECO:0000256" key="5">
    <source>
        <dbReference type="ARBA" id="ARBA00023136"/>
    </source>
</evidence>
<evidence type="ECO:0000313" key="7">
    <source>
        <dbReference type="EMBL" id="MDR7361985.1"/>
    </source>
</evidence>
<feature type="transmembrane region" description="Helical" evidence="6">
    <location>
        <begin position="159"/>
        <end position="176"/>
    </location>
</feature>
<feature type="transmembrane region" description="Helical" evidence="6">
    <location>
        <begin position="241"/>
        <end position="258"/>
    </location>
</feature>